<proteinExistence type="predicted"/>
<evidence type="ECO:0000313" key="1">
    <source>
        <dbReference type="EMBL" id="KKM23353.1"/>
    </source>
</evidence>
<sequence length="133" mass="14711">MSHIVTGTVQIKRTEIEALGRAVEHFGAKLEARDTFRSYQGNQSCEQVIGKGLSGSYEIGLRRKANSEVYELAYDSWGPGGWITQTFGAKLQKLHDRFLAEVATDEFTSQGMTTTIEETDEGLVIEGVTYATE</sequence>
<dbReference type="EMBL" id="LAZR01013141">
    <property type="protein sequence ID" value="KKM23353.1"/>
    <property type="molecule type" value="Genomic_DNA"/>
</dbReference>
<reference evidence="1" key="1">
    <citation type="journal article" date="2015" name="Nature">
        <title>Complex archaea that bridge the gap between prokaryotes and eukaryotes.</title>
        <authorList>
            <person name="Spang A."/>
            <person name="Saw J.H."/>
            <person name="Jorgensen S.L."/>
            <person name="Zaremba-Niedzwiedzka K."/>
            <person name="Martijn J."/>
            <person name="Lind A.E."/>
            <person name="van Eijk R."/>
            <person name="Schleper C."/>
            <person name="Guy L."/>
            <person name="Ettema T.J."/>
        </authorList>
    </citation>
    <scope>NUCLEOTIDE SEQUENCE</scope>
</reference>
<organism evidence="1">
    <name type="scientific">marine sediment metagenome</name>
    <dbReference type="NCBI Taxonomy" id="412755"/>
    <lineage>
        <taxon>unclassified sequences</taxon>
        <taxon>metagenomes</taxon>
        <taxon>ecological metagenomes</taxon>
    </lineage>
</organism>
<name>A0A0F9KMD0_9ZZZZ</name>
<gene>
    <name evidence="1" type="ORF">LCGC14_1616060</name>
</gene>
<protein>
    <recommendedName>
        <fullName evidence="2">DUF1257 domain-containing protein</fullName>
    </recommendedName>
</protein>
<comment type="caution">
    <text evidence="1">The sequence shown here is derived from an EMBL/GenBank/DDBJ whole genome shotgun (WGS) entry which is preliminary data.</text>
</comment>
<evidence type="ECO:0008006" key="2">
    <source>
        <dbReference type="Google" id="ProtNLM"/>
    </source>
</evidence>
<dbReference type="AlphaFoldDB" id="A0A0F9KMD0"/>
<accession>A0A0F9KMD0</accession>